<dbReference type="InterPro" id="IPR027417">
    <property type="entry name" value="P-loop_NTPase"/>
</dbReference>
<reference evidence="6" key="1">
    <citation type="submission" date="2021-03" db="EMBL/GenBank/DDBJ databases">
        <title>Comparative genomics and phylogenomic investigation of the class Geoglossomycetes provide insights into ecological specialization and systematics.</title>
        <authorList>
            <person name="Melie T."/>
            <person name="Pirro S."/>
            <person name="Miller A.N."/>
            <person name="Quandt A."/>
        </authorList>
    </citation>
    <scope>NUCLEOTIDE SEQUENCE</scope>
    <source>
        <strain evidence="6">CAQ_001_2017</strain>
    </source>
</reference>
<evidence type="ECO:0000256" key="3">
    <source>
        <dbReference type="PROSITE-ProRule" id="PRU00023"/>
    </source>
</evidence>
<protein>
    <recommendedName>
        <fullName evidence="8">NACHT domain-containing protein</fullName>
    </recommendedName>
</protein>
<dbReference type="PROSITE" id="PS50088">
    <property type="entry name" value="ANK_REPEAT"/>
    <property type="match status" value="5"/>
</dbReference>
<dbReference type="Pfam" id="PF12796">
    <property type="entry name" value="Ank_2"/>
    <property type="match status" value="2"/>
</dbReference>
<keyword evidence="2 3" id="KW-0040">ANK repeat</keyword>
<feature type="domain" description="GPI inositol-deacylase winged helix" evidence="4">
    <location>
        <begin position="309"/>
        <end position="380"/>
    </location>
</feature>
<dbReference type="SUPFAM" id="SSF48403">
    <property type="entry name" value="Ankyrin repeat"/>
    <property type="match status" value="1"/>
</dbReference>
<dbReference type="InterPro" id="IPR054471">
    <property type="entry name" value="GPIID_WHD"/>
</dbReference>
<dbReference type="PANTHER" id="PTHR24173:SF74">
    <property type="entry name" value="ANKYRIN REPEAT DOMAIN-CONTAINING PROTEIN 16"/>
    <property type="match status" value="1"/>
</dbReference>
<keyword evidence="1" id="KW-0677">Repeat</keyword>
<dbReference type="PANTHER" id="PTHR24173">
    <property type="entry name" value="ANKYRIN REPEAT CONTAINING"/>
    <property type="match status" value="1"/>
</dbReference>
<dbReference type="EMBL" id="JAGHQM010001001">
    <property type="protein sequence ID" value="KAH0556821.1"/>
    <property type="molecule type" value="Genomic_DNA"/>
</dbReference>
<evidence type="ECO:0000259" key="4">
    <source>
        <dbReference type="Pfam" id="PF22939"/>
    </source>
</evidence>
<evidence type="ECO:0000259" key="5">
    <source>
        <dbReference type="Pfam" id="PF24883"/>
    </source>
</evidence>
<dbReference type="Gene3D" id="1.25.40.20">
    <property type="entry name" value="Ankyrin repeat-containing domain"/>
    <property type="match status" value="4"/>
</dbReference>
<dbReference type="AlphaFoldDB" id="A0A9P8L9B7"/>
<feature type="repeat" description="ANK" evidence="3">
    <location>
        <begin position="603"/>
        <end position="635"/>
    </location>
</feature>
<evidence type="ECO:0000256" key="2">
    <source>
        <dbReference type="ARBA" id="ARBA00023043"/>
    </source>
</evidence>
<dbReference type="Pfam" id="PF24883">
    <property type="entry name" value="NPHP3_N"/>
    <property type="match status" value="1"/>
</dbReference>
<sequence length="697" mass="78655">MFLRAPDYGFSRKKPWFNGEIQTNPRCFGYTEFVSGKREHLNIVSANRAVAGSGKTKLMSTFIEDLLSNPQDKCCLAYFYCARNTSEPERSNPEDIIRSIVRQMSSLPEVPIPVAEIYEDRKKNHFAAGPLSLEESTDIIIKLAADYICTTIAIDALDECDKNTRHRLLKTLDIIVQRSPSLVKIFVSSRDDQDIVLHLGSSPNLYIKASDNARDIQRYVETEVERAIENKRLLGGQVSKDLRKEIIGTLTKQAQGMFRWVSLQLQNLCSNRINLEGDVREELGRLPQDLASIYSMIYQEISDLGPLSQTIAERSLKWILCSQRKLSIGEFIAAVSIDSRGTFIEVSREKILNICCNLIVLDPELNIFRFAHLSVREFLEQRPDYISTVTHSLAAERCLIICLGNYPVTSANASFRNYAMLYWAIHCQMSENHRSNNRLSGLLDGFLRQQQEGSSPFIKWIQLAKEFLPHYYILDDDIQKRIRSTMSSTDPIFAACIWGFCEIVIKLLGPKPKGGLNGFRSLFKPRENTLGKLSSEGRTCLHYASTYGQWDVVRLLLEHNADVNAKDNSRRTALHMAAQNGHTAVVQQLLEHKADINAKDTHDGGTALHMAVRYGHEAVVQLLIEHKANINVKDNWGRMALHMAAQGGHAAVVQQLLEHKADVNAKDNKGRTALYMAAQKGDEAVVRLLQSASYRNS</sequence>
<dbReference type="Gene3D" id="3.40.50.300">
    <property type="entry name" value="P-loop containing nucleotide triphosphate hydrolases"/>
    <property type="match status" value="1"/>
</dbReference>
<evidence type="ECO:0000313" key="7">
    <source>
        <dbReference type="Proteomes" id="UP000750711"/>
    </source>
</evidence>
<dbReference type="Proteomes" id="UP000750711">
    <property type="component" value="Unassembled WGS sequence"/>
</dbReference>
<evidence type="ECO:0000313" key="6">
    <source>
        <dbReference type="EMBL" id="KAH0556821.1"/>
    </source>
</evidence>
<feature type="repeat" description="ANK" evidence="3">
    <location>
        <begin position="536"/>
        <end position="568"/>
    </location>
</feature>
<feature type="repeat" description="ANK" evidence="3">
    <location>
        <begin position="569"/>
        <end position="601"/>
    </location>
</feature>
<feature type="domain" description="Nephrocystin 3-like N-terminal" evidence="5">
    <location>
        <begin position="49"/>
        <end position="190"/>
    </location>
</feature>
<evidence type="ECO:0000256" key="1">
    <source>
        <dbReference type="ARBA" id="ARBA00022737"/>
    </source>
</evidence>
<feature type="repeat" description="ANK" evidence="3">
    <location>
        <begin position="636"/>
        <end position="668"/>
    </location>
</feature>
<keyword evidence="7" id="KW-1185">Reference proteome</keyword>
<dbReference type="PRINTS" id="PR01415">
    <property type="entry name" value="ANKYRIN"/>
</dbReference>
<dbReference type="InterPro" id="IPR002110">
    <property type="entry name" value="Ankyrin_rpt"/>
</dbReference>
<comment type="caution">
    <text evidence="6">The sequence shown here is derived from an EMBL/GenBank/DDBJ whole genome shotgun (WGS) entry which is preliminary data.</text>
</comment>
<evidence type="ECO:0008006" key="8">
    <source>
        <dbReference type="Google" id="ProtNLM"/>
    </source>
</evidence>
<accession>A0A9P8L9B7</accession>
<dbReference type="SMART" id="SM00248">
    <property type="entry name" value="ANK"/>
    <property type="match status" value="5"/>
</dbReference>
<dbReference type="InterPro" id="IPR056884">
    <property type="entry name" value="NPHP3-like_N"/>
</dbReference>
<dbReference type="Pfam" id="PF22939">
    <property type="entry name" value="WHD_GPIID"/>
    <property type="match status" value="1"/>
</dbReference>
<organism evidence="6 7">
    <name type="scientific">Trichoglossum hirsutum</name>
    <dbReference type="NCBI Taxonomy" id="265104"/>
    <lineage>
        <taxon>Eukaryota</taxon>
        <taxon>Fungi</taxon>
        <taxon>Dikarya</taxon>
        <taxon>Ascomycota</taxon>
        <taxon>Pezizomycotina</taxon>
        <taxon>Geoglossomycetes</taxon>
        <taxon>Geoglossales</taxon>
        <taxon>Geoglossaceae</taxon>
        <taxon>Trichoglossum</taxon>
    </lineage>
</organism>
<dbReference type="InterPro" id="IPR036770">
    <property type="entry name" value="Ankyrin_rpt-contain_sf"/>
</dbReference>
<dbReference type="PROSITE" id="PS50297">
    <property type="entry name" value="ANK_REP_REGION"/>
    <property type="match status" value="5"/>
</dbReference>
<feature type="repeat" description="ANK" evidence="3">
    <location>
        <begin position="669"/>
        <end position="689"/>
    </location>
</feature>
<gene>
    <name evidence="6" type="ORF">GP486_005389</name>
</gene>
<proteinExistence type="predicted"/>
<name>A0A9P8L9B7_9PEZI</name>